<keyword evidence="2" id="KW-1185">Reference proteome</keyword>
<name>A0A5J4ZFM8_9ASTE</name>
<organism evidence="1 2">
    <name type="scientific">Nyssa sinensis</name>
    <dbReference type="NCBI Taxonomy" id="561372"/>
    <lineage>
        <taxon>Eukaryota</taxon>
        <taxon>Viridiplantae</taxon>
        <taxon>Streptophyta</taxon>
        <taxon>Embryophyta</taxon>
        <taxon>Tracheophyta</taxon>
        <taxon>Spermatophyta</taxon>
        <taxon>Magnoliopsida</taxon>
        <taxon>eudicotyledons</taxon>
        <taxon>Gunneridae</taxon>
        <taxon>Pentapetalae</taxon>
        <taxon>asterids</taxon>
        <taxon>Cornales</taxon>
        <taxon>Nyssaceae</taxon>
        <taxon>Nyssa</taxon>
    </lineage>
</organism>
<evidence type="ECO:0000313" key="2">
    <source>
        <dbReference type="Proteomes" id="UP000325577"/>
    </source>
</evidence>
<sequence length="225" mass="25131">MSSGSLVRIDEGKGYIGSKVHPVDILASRIGTFSCDPSHYDSSLPKIRDNEDLATIISKYQDEFIDNVIVNLGGKKSSGVLSSSKVSIKVCIGEKANTKPLAHEYNKAKLSRDFVVEDRDWSHLFYLNRQLIEGPTIDVLEPGLHGLPVSIHFWRCEYNPSYSPDKDAYPQVPLKGRIFSVDEKMIEVTVMVHLEKVPPNSTVSIVKRFSSSVPPLTRVTKKRAM</sequence>
<proteinExistence type="predicted"/>
<dbReference type="Proteomes" id="UP000325577">
    <property type="component" value="Linkage Group LG8"/>
</dbReference>
<dbReference type="AlphaFoldDB" id="A0A5J4ZFM8"/>
<gene>
    <name evidence="1" type="ORF">F0562_017621</name>
</gene>
<dbReference type="EMBL" id="CM018051">
    <property type="protein sequence ID" value="KAA8517330.1"/>
    <property type="molecule type" value="Genomic_DNA"/>
</dbReference>
<evidence type="ECO:0000313" key="1">
    <source>
        <dbReference type="EMBL" id="KAA8517330.1"/>
    </source>
</evidence>
<accession>A0A5J4ZFM8</accession>
<reference evidence="1 2" key="1">
    <citation type="submission" date="2019-09" db="EMBL/GenBank/DDBJ databases">
        <title>A chromosome-level genome assembly of the Chinese tupelo Nyssa sinensis.</title>
        <authorList>
            <person name="Yang X."/>
            <person name="Kang M."/>
            <person name="Yang Y."/>
            <person name="Xiong H."/>
            <person name="Wang M."/>
            <person name="Zhang Z."/>
            <person name="Wang Z."/>
            <person name="Wu H."/>
            <person name="Ma T."/>
            <person name="Liu J."/>
            <person name="Xi Z."/>
        </authorList>
    </citation>
    <scope>NUCLEOTIDE SEQUENCE [LARGE SCALE GENOMIC DNA]</scope>
    <source>
        <strain evidence="1">J267</strain>
        <tissue evidence="1">Leaf</tissue>
    </source>
</reference>
<protein>
    <submittedName>
        <fullName evidence="1">Uncharacterized protein</fullName>
    </submittedName>
</protein>